<comment type="caution">
    <text evidence="2">The sequence shown here is derived from an EMBL/GenBank/DDBJ whole genome shotgun (WGS) entry which is preliminary data.</text>
</comment>
<organism evidence="2 3">
    <name type="scientific">Angustibacter aerolatus</name>
    <dbReference type="NCBI Taxonomy" id="1162965"/>
    <lineage>
        <taxon>Bacteria</taxon>
        <taxon>Bacillati</taxon>
        <taxon>Actinomycetota</taxon>
        <taxon>Actinomycetes</taxon>
        <taxon>Kineosporiales</taxon>
        <taxon>Kineosporiaceae</taxon>
    </lineage>
</organism>
<reference evidence="3" key="1">
    <citation type="journal article" date="2019" name="Int. J. Syst. Evol. Microbiol.">
        <title>The Global Catalogue of Microorganisms (GCM) 10K type strain sequencing project: providing services to taxonomists for standard genome sequencing and annotation.</title>
        <authorList>
            <consortium name="The Broad Institute Genomics Platform"/>
            <consortium name="The Broad Institute Genome Sequencing Center for Infectious Disease"/>
            <person name="Wu L."/>
            <person name="Ma J."/>
        </authorList>
    </citation>
    <scope>NUCLEOTIDE SEQUENCE [LARGE SCALE GENOMIC DNA]</scope>
    <source>
        <strain evidence="3">NBRC 108730</strain>
    </source>
</reference>
<protein>
    <submittedName>
        <fullName evidence="2">Uncharacterized protein</fullName>
    </submittedName>
</protein>
<sequence>MTHPPTQCRLDLGDVDQQQVVARRVRQQVGDRPGRGQRLERPGALPGSGAGRPAEHLQVRAGQRQVGQRGLGAHAQAQRPPLGLATPGEQPDGRVRRQGEHHRAVGQRPVHGRHRGRAVRHAVRRPGRAGRVVRAVVERARHRGPAEPVQQGAGHLGGEGQLSRSGRVHGVSSG</sequence>
<feature type="compositionally biased region" description="Basic residues" evidence="1">
    <location>
        <begin position="110"/>
        <end position="128"/>
    </location>
</feature>
<feature type="region of interest" description="Disordered" evidence="1">
    <location>
        <begin position="25"/>
        <end position="174"/>
    </location>
</feature>
<gene>
    <name evidence="2" type="ORF">GCM10025868_04000</name>
</gene>
<name>A0ABQ6JE99_9ACTN</name>
<evidence type="ECO:0000256" key="1">
    <source>
        <dbReference type="SAM" id="MobiDB-lite"/>
    </source>
</evidence>
<feature type="compositionally biased region" description="Basic and acidic residues" evidence="1">
    <location>
        <begin position="91"/>
        <end position="103"/>
    </location>
</feature>
<feature type="compositionally biased region" description="Basic and acidic residues" evidence="1">
    <location>
        <begin position="32"/>
        <end position="41"/>
    </location>
</feature>
<evidence type="ECO:0000313" key="3">
    <source>
        <dbReference type="Proteomes" id="UP001157017"/>
    </source>
</evidence>
<evidence type="ECO:0000313" key="2">
    <source>
        <dbReference type="EMBL" id="GMA85150.1"/>
    </source>
</evidence>
<dbReference type="Proteomes" id="UP001157017">
    <property type="component" value="Unassembled WGS sequence"/>
</dbReference>
<dbReference type="EMBL" id="BSUZ01000001">
    <property type="protein sequence ID" value="GMA85150.1"/>
    <property type="molecule type" value="Genomic_DNA"/>
</dbReference>
<proteinExistence type="predicted"/>
<feature type="compositionally biased region" description="Low complexity" evidence="1">
    <location>
        <begin position="163"/>
        <end position="174"/>
    </location>
</feature>
<accession>A0ABQ6JE99</accession>
<feature type="compositionally biased region" description="Low complexity" evidence="1">
    <location>
        <begin position="59"/>
        <end position="73"/>
    </location>
</feature>
<keyword evidence="3" id="KW-1185">Reference proteome</keyword>